<dbReference type="Proteomes" id="UP001319200">
    <property type="component" value="Unassembled WGS sequence"/>
</dbReference>
<dbReference type="InterPro" id="IPR047713">
    <property type="entry name" value="DHCW_cupin"/>
</dbReference>
<keyword evidence="2" id="KW-1185">Reference proteome</keyword>
<dbReference type="RefSeq" id="WP_254167424.1">
    <property type="nucleotide sequence ID" value="NZ_JAHESF010000025.1"/>
</dbReference>
<dbReference type="InterPro" id="IPR011051">
    <property type="entry name" value="RmlC_Cupin_sf"/>
</dbReference>
<gene>
    <name evidence="1" type="ORF">KK083_21340</name>
</gene>
<comment type="caution">
    <text evidence="1">The sequence shown here is derived from an EMBL/GenBank/DDBJ whole genome shotgun (WGS) entry which is preliminary data.</text>
</comment>
<evidence type="ECO:0000313" key="2">
    <source>
        <dbReference type="Proteomes" id="UP001319200"/>
    </source>
</evidence>
<dbReference type="EMBL" id="JAHESF010000025">
    <property type="protein sequence ID" value="MBT1699456.1"/>
    <property type="molecule type" value="Genomic_DNA"/>
</dbReference>
<dbReference type="InterPro" id="IPR014710">
    <property type="entry name" value="RmlC-like_jellyroll"/>
</dbReference>
<protein>
    <submittedName>
        <fullName evidence="1">DHCW motif cupin fold protein</fullName>
    </submittedName>
</protein>
<dbReference type="AlphaFoldDB" id="A0AAP2GKM0"/>
<proteinExistence type="predicted"/>
<name>A0AAP2GKM0_9BACT</name>
<evidence type="ECO:0000313" key="1">
    <source>
        <dbReference type="EMBL" id="MBT1699456.1"/>
    </source>
</evidence>
<dbReference type="Gene3D" id="2.60.120.10">
    <property type="entry name" value="Jelly Rolls"/>
    <property type="match status" value="1"/>
</dbReference>
<sequence length="124" mass="13877">MTTIPFQTTDWNNAPATAHKGETGTAYWKTLQYDDLRIRRVEYSSNYKADHWCKLGHILYCLDGELTSELSDGRTFTLKAGMSYQVSDGASEHRSSSANGATLLIIDGGFLKNSREAVLNPWKI</sequence>
<reference evidence="1 2" key="1">
    <citation type="submission" date="2021-05" db="EMBL/GenBank/DDBJ databases">
        <title>A Polyphasic approach of four new species of the genus Ohtaekwangia: Ohtaekwangia histidinii sp. nov., Ohtaekwangia cretensis sp. nov., Ohtaekwangia indiensis sp. nov., Ohtaekwangia reichenbachii sp. nov. from diverse environment.</title>
        <authorList>
            <person name="Octaviana S."/>
        </authorList>
    </citation>
    <scope>NUCLEOTIDE SEQUENCE [LARGE SCALE GENOMIC DNA]</scope>
    <source>
        <strain evidence="1 2">PWU4</strain>
    </source>
</reference>
<dbReference type="NCBIfam" id="NF038084">
    <property type="entry name" value="DHCW_cupin"/>
    <property type="match status" value="1"/>
</dbReference>
<organism evidence="1 2">
    <name type="scientific">Chryseosolibacter histidini</name>
    <dbReference type="NCBI Taxonomy" id="2782349"/>
    <lineage>
        <taxon>Bacteria</taxon>
        <taxon>Pseudomonadati</taxon>
        <taxon>Bacteroidota</taxon>
        <taxon>Cytophagia</taxon>
        <taxon>Cytophagales</taxon>
        <taxon>Chryseotaleaceae</taxon>
        <taxon>Chryseosolibacter</taxon>
    </lineage>
</organism>
<accession>A0AAP2GKM0</accession>
<dbReference type="SUPFAM" id="SSF51182">
    <property type="entry name" value="RmlC-like cupins"/>
    <property type="match status" value="1"/>
</dbReference>